<proteinExistence type="predicted"/>
<comment type="caution">
    <text evidence="1">The sequence shown here is derived from an EMBL/GenBank/DDBJ whole genome shotgun (WGS) entry which is preliminary data.</text>
</comment>
<accession>E1EZ41</accession>
<evidence type="ECO:0000313" key="1">
    <source>
        <dbReference type="EMBL" id="EFO64509.1"/>
    </source>
</evidence>
<name>E1EZ41_GIAIA</name>
<dbReference type="AlphaFoldDB" id="E1EZ41"/>
<protein>
    <submittedName>
        <fullName evidence="1">Uncharacterized protein</fullName>
    </submittedName>
</protein>
<organism evidence="1 2">
    <name type="scientific">Giardia intestinalis (strain P15)</name>
    <name type="common">Giardia lamblia</name>
    <dbReference type="NCBI Taxonomy" id="658858"/>
    <lineage>
        <taxon>Eukaryota</taxon>
        <taxon>Metamonada</taxon>
        <taxon>Diplomonadida</taxon>
        <taxon>Hexamitidae</taxon>
        <taxon>Giardiinae</taxon>
        <taxon>Giardia</taxon>
    </lineage>
</organism>
<reference evidence="1 2" key="1">
    <citation type="journal article" date="2010" name="BMC Genomics">
        <title>Genome analysis and comparative genomics of a Giardia intestinalis assemblage E isolate.</title>
        <authorList>
            <person name="Jerlstrom-Hultqvist J."/>
            <person name="Franzen O."/>
            <person name="Ankarklev J."/>
            <person name="Xu F."/>
            <person name="Nohynkova E."/>
            <person name="Andersson J.O."/>
            <person name="Svard S.G."/>
            <person name="Andersson B."/>
        </authorList>
    </citation>
    <scope>NUCLEOTIDE SEQUENCE [LARGE SCALE GENOMIC DNA]</scope>
    <source>
        <strain evidence="1 2">P15</strain>
    </source>
</reference>
<dbReference type="EMBL" id="ACVC01000087">
    <property type="protein sequence ID" value="EFO64509.1"/>
    <property type="molecule type" value="Genomic_DNA"/>
</dbReference>
<gene>
    <name evidence="1" type="ORF">GLP15_963</name>
</gene>
<dbReference type="VEuPathDB" id="GiardiaDB:GLP15_963"/>
<sequence>MTSTSIRPPSGSPQIARSMVLGMLSLNKNEDLCCQIILDCIYNSCFIDFHQFNKSIVERLASVLNPQALSKQQYSNLCNRLKEVEVADSRLIHMYKLDKQNKM</sequence>
<evidence type="ECO:0000313" key="2">
    <source>
        <dbReference type="Proteomes" id="UP000008974"/>
    </source>
</evidence>
<dbReference type="Proteomes" id="UP000008974">
    <property type="component" value="Unassembled WGS sequence"/>
</dbReference>
<dbReference type="OrthoDB" id="10249934at2759"/>